<comment type="similarity">
    <text evidence="2">Belongs to the UPF0718 family.</text>
</comment>
<evidence type="ECO:0000256" key="1">
    <source>
        <dbReference type="ARBA" id="ARBA00004651"/>
    </source>
</evidence>
<dbReference type="EMBL" id="PPUT01000020">
    <property type="protein sequence ID" value="RDC43391.1"/>
    <property type="molecule type" value="Genomic_DNA"/>
</dbReference>
<sequence length="314" mass="33359">MFDNLFTVENLLNVLGAFAYLFGELFLLFIAISFFVALLQVWVSKDRIKRILSRPHKVTNAVLGAALGAVTPFCSCSTIPVLVGLFKSGAPFSGAISFLMTSPILNPAIIALLLVFFGPVPTLVYTVITFTFAVCVGLLLDALGFSRYIKNVAVKGGCCGGDEVTWENLKGTFWQKQAQACKYAFKDAIGLFKGVVGWLLLGAGIGAFIYGFVPTELLEGLAGADNLWAIPLAAVIGIPMYIRVETMIPIAGILMEKGVSAGVVIALILGGAGCSIPEVSLLNSIFKKPMVVTFVLCILLVAIGTGFAFTLVMP</sequence>
<proteinExistence type="inferred from homology"/>
<feature type="transmembrane region" description="Helical" evidence="7">
    <location>
        <begin position="62"/>
        <end position="86"/>
    </location>
</feature>
<comment type="subcellular location">
    <subcellularLocation>
        <location evidence="1">Cell membrane</location>
        <topology evidence="1">Multi-pass membrane protein</topology>
    </subcellularLocation>
</comment>
<dbReference type="RefSeq" id="WP_114549294.1">
    <property type="nucleotide sequence ID" value="NZ_PPUT01000020.1"/>
</dbReference>
<accession>A0A369NX34</accession>
<feature type="transmembrane region" description="Helical" evidence="7">
    <location>
        <begin position="195"/>
        <end position="213"/>
    </location>
</feature>
<evidence type="ECO:0000256" key="4">
    <source>
        <dbReference type="ARBA" id="ARBA00022692"/>
    </source>
</evidence>
<feature type="transmembrane region" description="Helical" evidence="7">
    <location>
        <begin position="225"/>
        <end position="242"/>
    </location>
</feature>
<feature type="transmembrane region" description="Helical" evidence="7">
    <location>
        <begin position="98"/>
        <end position="117"/>
    </location>
</feature>
<reference evidence="8 9" key="1">
    <citation type="journal article" date="2018" name="Elife">
        <title>Discovery and characterization of a prevalent human gut bacterial enzyme sufficient for the inactivation of a family of plant toxins.</title>
        <authorList>
            <person name="Koppel N."/>
            <person name="Bisanz J.E."/>
            <person name="Pandelia M.E."/>
            <person name="Turnbaugh P.J."/>
            <person name="Balskus E.P."/>
        </authorList>
    </citation>
    <scope>NUCLEOTIDE SEQUENCE [LARGE SCALE GENOMIC DNA]</scope>
    <source>
        <strain evidence="8 9">OB21 GAM 11</strain>
    </source>
</reference>
<feature type="transmembrane region" description="Helical" evidence="7">
    <location>
        <begin position="263"/>
        <end position="285"/>
    </location>
</feature>
<dbReference type="Proteomes" id="UP000253805">
    <property type="component" value="Unassembled WGS sequence"/>
</dbReference>
<keyword evidence="5 7" id="KW-1133">Transmembrane helix</keyword>
<keyword evidence="4 7" id="KW-0812">Transmembrane</keyword>
<feature type="transmembrane region" description="Helical" evidence="7">
    <location>
        <begin position="291"/>
        <end position="312"/>
    </location>
</feature>
<gene>
    <name evidence="8" type="ORF">C1850_08105</name>
</gene>
<evidence type="ECO:0000256" key="6">
    <source>
        <dbReference type="ARBA" id="ARBA00023136"/>
    </source>
</evidence>
<dbReference type="PANTHER" id="PTHR42775">
    <property type="entry name" value="PERMEASE RV2963-RELATED"/>
    <property type="match status" value="1"/>
</dbReference>
<evidence type="ECO:0000256" key="3">
    <source>
        <dbReference type="ARBA" id="ARBA00022475"/>
    </source>
</evidence>
<feature type="transmembrane region" description="Helical" evidence="7">
    <location>
        <begin position="12"/>
        <end position="42"/>
    </location>
</feature>
<evidence type="ECO:0000313" key="9">
    <source>
        <dbReference type="Proteomes" id="UP000253805"/>
    </source>
</evidence>
<dbReference type="Pfam" id="PF03773">
    <property type="entry name" value="ArsP_1"/>
    <property type="match status" value="1"/>
</dbReference>
<keyword evidence="3" id="KW-1003">Cell membrane</keyword>
<evidence type="ECO:0008006" key="10">
    <source>
        <dbReference type="Google" id="ProtNLM"/>
    </source>
</evidence>
<keyword evidence="6 7" id="KW-0472">Membrane</keyword>
<dbReference type="InterPro" id="IPR053166">
    <property type="entry name" value="UPF0718_permease"/>
</dbReference>
<evidence type="ECO:0000256" key="7">
    <source>
        <dbReference type="SAM" id="Phobius"/>
    </source>
</evidence>
<name>A0A369NX34_9ACTN</name>
<dbReference type="InterPro" id="IPR005524">
    <property type="entry name" value="DUF318"/>
</dbReference>
<feature type="transmembrane region" description="Helical" evidence="7">
    <location>
        <begin position="123"/>
        <end position="145"/>
    </location>
</feature>
<evidence type="ECO:0000256" key="5">
    <source>
        <dbReference type="ARBA" id="ARBA00022989"/>
    </source>
</evidence>
<organism evidence="8 9">
    <name type="scientific">Adlercreutzia equolifaciens subsp. celatus</name>
    <dbReference type="NCBI Taxonomy" id="394340"/>
    <lineage>
        <taxon>Bacteria</taxon>
        <taxon>Bacillati</taxon>
        <taxon>Actinomycetota</taxon>
        <taxon>Coriobacteriia</taxon>
        <taxon>Eggerthellales</taxon>
        <taxon>Eggerthellaceae</taxon>
        <taxon>Adlercreutzia</taxon>
    </lineage>
</organism>
<dbReference type="PANTHER" id="PTHR42775:SF2">
    <property type="entry name" value="PERMEASE"/>
    <property type="match status" value="1"/>
</dbReference>
<evidence type="ECO:0000256" key="2">
    <source>
        <dbReference type="ARBA" id="ARBA00006386"/>
    </source>
</evidence>
<evidence type="ECO:0000313" key="8">
    <source>
        <dbReference type="EMBL" id="RDC43391.1"/>
    </source>
</evidence>
<comment type="caution">
    <text evidence="8">The sequence shown here is derived from an EMBL/GenBank/DDBJ whole genome shotgun (WGS) entry which is preliminary data.</text>
</comment>
<dbReference type="AlphaFoldDB" id="A0A369NX34"/>
<protein>
    <recommendedName>
        <fullName evidence="10">Permease</fullName>
    </recommendedName>
</protein>
<dbReference type="GO" id="GO:0005886">
    <property type="term" value="C:plasma membrane"/>
    <property type="evidence" value="ECO:0007669"/>
    <property type="project" value="UniProtKB-SubCell"/>
</dbReference>